<dbReference type="AlphaFoldDB" id="A0A2M6WII1"/>
<organism evidence="2 3">
    <name type="scientific">Candidatus Harrisonbacteria bacterium CG10_big_fil_rev_8_21_14_0_10_42_17</name>
    <dbReference type="NCBI Taxonomy" id="1974584"/>
    <lineage>
        <taxon>Bacteria</taxon>
        <taxon>Candidatus Harrisoniibacteriota</taxon>
    </lineage>
</organism>
<dbReference type="Proteomes" id="UP000228635">
    <property type="component" value="Unassembled WGS sequence"/>
</dbReference>
<dbReference type="EMBL" id="PFBA01000013">
    <property type="protein sequence ID" value="PIT92611.1"/>
    <property type="molecule type" value="Genomic_DNA"/>
</dbReference>
<comment type="caution">
    <text evidence="2">The sequence shown here is derived from an EMBL/GenBank/DDBJ whole genome shotgun (WGS) entry which is preliminary data.</text>
</comment>
<evidence type="ECO:0000313" key="2">
    <source>
        <dbReference type="EMBL" id="PIT92611.1"/>
    </source>
</evidence>
<dbReference type="Pfam" id="PF07963">
    <property type="entry name" value="N_methyl"/>
    <property type="match status" value="1"/>
</dbReference>
<accession>A0A2M6WII1</accession>
<evidence type="ECO:0000256" key="1">
    <source>
        <dbReference type="SAM" id="Phobius"/>
    </source>
</evidence>
<reference evidence="3" key="1">
    <citation type="submission" date="2017-09" db="EMBL/GenBank/DDBJ databases">
        <title>Depth-based differentiation of microbial function through sediment-hosted aquifers and enrichment of novel symbionts in the deep terrestrial subsurface.</title>
        <authorList>
            <person name="Probst A.J."/>
            <person name="Ladd B."/>
            <person name="Jarett J.K."/>
            <person name="Geller-Mcgrath D.E."/>
            <person name="Sieber C.M.K."/>
            <person name="Emerson J.B."/>
            <person name="Anantharaman K."/>
            <person name="Thomas B.C."/>
            <person name="Malmstrom R."/>
            <person name="Stieglmeier M."/>
            <person name="Klingl A."/>
            <person name="Woyke T."/>
            <person name="Ryan C.M."/>
            <person name="Banfield J.F."/>
        </authorList>
    </citation>
    <scope>NUCLEOTIDE SEQUENCE [LARGE SCALE GENOMIC DNA]</scope>
</reference>
<dbReference type="InterPro" id="IPR012902">
    <property type="entry name" value="N_methyl_site"/>
</dbReference>
<feature type="transmembrane region" description="Helical" evidence="1">
    <location>
        <begin position="20"/>
        <end position="44"/>
    </location>
</feature>
<keyword evidence="1" id="KW-0472">Membrane</keyword>
<keyword evidence="1" id="KW-0812">Transmembrane</keyword>
<sequence length="238" mass="26379">MHYLRFNAKHFFSRKGQSLIEILLAVTVGGILLVGVVSLINIVLQSGRQNVFFQNAALLNQDMMDKVRSYAERQWYCDTETTCGLYNLSKTPDIHSVQEVSGILEAVLGALVSDLGDGVMYATSFVLQNVCRDDTTDVITINLGPSQICSGNETEDPSTQFVTVITGWTFGGQQSSLSLSSYVTRSKNRVFHQTNWDANGGSQDYFPGNPRDDVNDQYWYADPGAFDFTTSGELKLKL</sequence>
<name>A0A2M6WII1_9BACT</name>
<protein>
    <submittedName>
        <fullName evidence="2">Uncharacterized protein</fullName>
    </submittedName>
</protein>
<keyword evidence="1" id="KW-1133">Transmembrane helix</keyword>
<evidence type="ECO:0000313" key="3">
    <source>
        <dbReference type="Proteomes" id="UP000228635"/>
    </source>
</evidence>
<gene>
    <name evidence="2" type="ORF">COU08_01280</name>
</gene>
<proteinExistence type="predicted"/>